<organism evidence="4 5">
    <name type="scientific">Nocardia fluminea</name>
    <dbReference type="NCBI Taxonomy" id="134984"/>
    <lineage>
        <taxon>Bacteria</taxon>
        <taxon>Bacillati</taxon>
        <taxon>Actinomycetota</taxon>
        <taxon>Actinomycetes</taxon>
        <taxon>Mycobacteriales</taxon>
        <taxon>Nocardiaceae</taxon>
        <taxon>Nocardia</taxon>
    </lineage>
</organism>
<keyword evidence="2" id="KW-0812">Transmembrane</keyword>
<evidence type="ECO:0000259" key="3">
    <source>
        <dbReference type="Pfam" id="PF26527"/>
    </source>
</evidence>
<evidence type="ECO:0000313" key="4">
    <source>
        <dbReference type="EMBL" id="PKV78027.1"/>
    </source>
</evidence>
<gene>
    <name evidence="4" type="ORF">ATK86_2381</name>
</gene>
<feature type="compositionally biased region" description="Basic residues" evidence="1">
    <location>
        <begin position="18"/>
        <end position="31"/>
    </location>
</feature>
<dbReference type="Proteomes" id="UP000233766">
    <property type="component" value="Unassembled WGS sequence"/>
</dbReference>
<dbReference type="AlphaFoldDB" id="A0A2N3V8R8"/>
<feature type="region of interest" description="Disordered" evidence="1">
    <location>
        <begin position="131"/>
        <end position="150"/>
    </location>
</feature>
<dbReference type="InterPro" id="IPR058489">
    <property type="entry name" value="DUF8176"/>
</dbReference>
<evidence type="ECO:0000256" key="1">
    <source>
        <dbReference type="SAM" id="MobiDB-lite"/>
    </source>
</evidence>
<dbReference type="EMBL" id="PJMW01000002">
    <property type="protein sequence ID" value="PKV78027.1"/>
    <property type="molecule type" value="Genomic_DNA"/>
</dbReference>
<accession>A0A2N3V8R8</accession>
<evidence type="ECO:0000313" key="5">
    <source>
        <dbReference type="Proteomes" id="UP000233766"/>
    </source>
</evidence>
<dbReference type="OrthoDB" id="4382015at2"/>
<dbReference type="Pfam" id="PF26527">
    <property type="entry name" value="DUF8176"/>
    <property type="match status" value="1"/>
</dbReference>
<dbReference type="RefSeq" id="WP_101464552.1">
    <property type="nucleotide sequence ID" value="NZ_PJMW01000002.1"/>
</dbReference>
<feature type="domain" description="DUF8176" evidence="3">
    <location>
        <begin position="218"/>
        <end position="339"/>
    </location>
</feature>
<protein>
    <recommendedName>
        <fullName evidence="3">DUF8176 domain-containing protein</fullName>
    </recommendedName>
</protein>
<name>A0A2N3V8R8_9NOCA</name>
<proteinExistence type="predicted"/>
<reference evidence="4 5" key="1">
    <citation type="submission" date="2017-12" db="EMBL/GenBank/DDBJ databases">
        <title>Sequencing the genomes of 1000 Actinobacteria strains.</title>
        <authorList>
            <person name="Klenk H.-P."/>
        </authorList>
    </citation>
    <scope>NUCLEOTIDE SEQUENCE [LARGE SCALE GENOMIC DNA]</scope>
    <source>
        <strain evidence="4 5">DSM 44489</strain>
    </source>
</reference>
<sequence>MENPFGAYFTSPDATPPGRRRPQGKRRRRRRREAEPQTIGTNPEIWPPPDPEPFDDIDDPFQPAPVQPVYRNPDDDDGFTGDWNDWNDGDAPVEARRGDDVDWNDWATATATEQSGDHVEMPVLPRLKDFGGGGRIARRPRKNFDDERYDDSGGRAKAAAAIKGVVGALAFVVVLGVAATIFLGPAETSSTTTQAAVPGSRATTSSVVPPLPAHALSGCESFRTPSITISAERGDTASPEGAILGFEYSYYVDRDAAKARSFVTDNAHVGDASALAAGIGSLPLDVKYCVYITKADATDAALWNVTIHQKWPGDATTEKIDQVMRTTEVAPGRYRITSIDHRG</sequence>
<keyword evidence="2" id="KW-0472">Membrane</keyword>
<keyword evidence="5" id="KW-1185">Reference proteome</keyword>
<evidence type="ECO:0000256" key="2">
    <source>
        <dbReference type="SAM" id="Phobius"/>
    </source>
</evidence>
<keyword evidence="2" id="KW-1133">Transmembrane helix</keyword>
<feature type="region of interest" description="Disordered" evidence="1">
    <location>
        <begin position="1"/>
        <end position="76"/>
    </location>
</feature>
<comment type="caution">
    <text evidence="4">The sequence shown here is derived from an EMBL/GenBank/DDBJ whole genome shotgun (WGS) entry which is preliminary data.</text>
</comment>
<feature type="transmembrane region" description="Helical" evidence="2">
    <location>
        <begin position="165"/>
        <end position="184"/>
    </location>
</feature>